<comment type="caution">
    <text evidence="2">The sequence shown here is derived from an EMBL/GenBank/DDBJ whole genome shotgun (WGS) entry which is preliminary data.</text>
</comment>
<protein>
    <submittedName>
        <fullName evidence="2">Uncharacterized protein</fullName>
    </submittedName>
</protein>
<evidence type="ECO:0000256" key="1">
    <source>
        <dbReference type="SAM" id="MobiDB-lite"/>
    </source>
</evidence>
<dbReference type="AlphaFoldDB" id="A0A644XJY8"/>
<evidence type="ECO:0000313" key="2">
    <source>
        <dbReference type="EMBL" id="MPM16506.1"/>
    </source>
</evidence>
<gene>
    <name evidence="2" type="ORF">SDC9_62887</name>
</gene>
<feature type="compositionally biased region" description="Basic and acidic residues" evidence="1">
    <location>
        <begin position="35"/>
        <end position="50"/>
    </location>
</feature>
<name>A0A644XJY8_9ZZZZ</name>
<sequence>MKITAEFNSTEELLSFIGTFGTKAAIQLEGAKVGSKSEEKKVTPEKKEQVKVQPKNGETKDNIPVVETEQLGQADEVTDVKEAEETEEVKVTKEEVRAVFSKIIKAGKAKEAKELTTKYGASKISEVKEEDYAAILKDAEGLL</sequence>
<organism evidence="2">
    <name type="scientific">bioreactor metagenome</name>
    <dbReference type="NCBI Taxonomy" id="1076179"/>
    <lineage>
        <taxon>unclassified sequences</taxon>
        <taxon>metagenomes</taxon>
        <taxon>ecological metagenomes</taxon>
    </lineage>
</organism>
<feature type="region of interest" description="Disordered" evidence="1">
    <location>
        <begin position="32"/>
        <end position="60"/>
    </location>
</feature>
<proteinExistence type="predicted"/>
<accession>A0A644XJY8</accession>
<dbReference type="EMBL" id="VSSQ01002625">
    <property type="protein sequence ID" value="MPM16506.1"/>
    <property type="molecule type" value="Genomic_DNA"/>
</dbReference>
<reference evidence="2" key="1">
    <citation type="submission" date="2019-08" db="EMBL/GenBank/DDBJ databases">
        <authorList>
            <person name="Kucharzyk K."/>
            <person name="Murdoch R.W."/>
            <person name="Higgins S."/>
            <person name="Loffler F."/>
        </authorList>
    </citation>
    <scope>NUCLEOTIDE SEQUENCE</scope>
</reference>